<dbReference type="GO" id="GO:0016567">
    <property type="term" value="P:protein ubiquitination"/>
    <property type="evidence" value="ECO:0007669"/>
    <property type="project" value="UniProtKB-UniPathway"/>
</dbReference>
<dbReference type="GO" id="GO:0061630">
    <property type="term" value="F:ubiquitin protein ligase activity"/>
    <property type="evidence" value="ECO:0007669"/>
    <property type="project" value="UniProtKB-EC"/>
</dbReference>
<dbReference type="InterPro" id="IPR018121">
    <property type="entry name" value="7-in-absentia-prot_TRAF-dom"/>
</dbReference>
<evidence type="ECO:0000256" key="4">
    <source>
        <dbReference type="ARBA" id="ARBA00022679"/>
    </source>
</evidence>
<dbReference type="GO" id="GO:0043161">
    <property type="term" value="P:proteasome-mediated ubiquitin-dependent protein catabolic process"/>
    <property type="evidence" value="ECO:0007669"/>
    <property type="project" value="TreeGrafter"/>
</dbReference>
<dbReference type="PROSITE" id="PS51081">
    <property type="entry name" value="ZF_SIAH"/>
    <property type="match status" value="1"/>
</dbReference>
<dbReference type="InterPro" id="IPR001841">
    <property type="entry name" value="Znf_RING"/>
</dbReference>
<dbReference type="GO" id="GO:0031624">
    <property type="term" value="F:ubiquitin conjugating enzyme binding"/>
    <property type="evidence" value="ECO:0007669"/>
    <property type="project" value="TreeGrafter"/>
</dbReference>
<keyword evidence="8 10" id="KW-0862">Zinc</keyword>
<dbReference type="PANTHER" id="PTHR45877">
    <property type="entry name" value="E3 UBIQUITIN-PROTEIN LIGASE SIAH2"/>
    <property type="match status" value="1"/>
</dbReference>
<dbReference type="InterPro" id="IPR004162">
    <property type="entry name" value="SINA-like_animal"/>
</dbReference>
<comment type="domain">
    <text evidence="10">The RING-type zinc finger domain is essential for ubiquitin ligase activity.</text>
</comment>
<sequence>MKRQYYPRSRSKPRNEITKSFPQSRRASLASDNLMPSSINLETLNDGLMALLECPVCFETMLPPIFQCKEGHNVCHLCKEKLKNCPTCRQMFVGRNIAVEHMSNKLLHHCVNQDVGCKELLTLEAKPNHEQICCFRKYDCLSGKAFGCVWSGTRFDILQHMKSAHPDMANIGRDVFDFNKSQHEISLVSAFDEVFWLHIKRDPRKKLVFVLVSYIGPITNASNYLYNFKVYSRKSGNKVSYTMSTPSDTISSDELFKNGGTIAMNYKTVKPFIDEHNKLPWKLKIKVAQNKS</sequence>
<gene>
    <name evidence="14" type="ORF">g.10686</name>
</gene>
<dbReference type="InterPro" id="IPR008974">
    <property type="entry name" value="TRAF-like"/>
</dbReference>
<dbReference type="AlphaFoldDB" id="A0A1B6DR94"/>
<evidence type="ECO:0000256" key="2">
    <source>
        <dbReference type="ARBA" id="ARBA00004906"/>
    </source>
</evidence>
<dbReference type="Pfam" id="PF03145">
    <property type="entry name" value="Sina_TRAF"/>
    <property type="match status" value="1"/>
</dbReference>
<feature type="domain" description="SIAH-type" evidence="13">
    <location>
        <begin position="105"/>
        <end position="166"/>
    </location>
</feature>
<feature type="compositionally biased region" description="Basic residues" evidence="11">
    <location>
        <begin position="1"/>
        <end position="12"/>
    </location>
</feature>
<dbReference type="SUPFAM" id="SSF57850">
    <property type="entry name" value="RING/U-box"/>
    <property type="match status" value="1"/>
</dbReference>
<evidence type="ECO:0000256" key="7">
    <source>
        <dbReference type="ARBA" id="ARBA00022786"/>
    </source>
</evidence>
<dbReference type="GO" id="GO:0008270">
    <property type="term" value="F:zinc ion binding"/>
    <property type="evidence" value="ECO:0007669"/>
    <property type="project" value="UniProtKB-KW"/>
</dbReference>
<comment type="function">
    <text evidence="10">E3 ubiquitin-protein ligase that mediates ubiquitination and subsequent proteasomal degradation of target proteins. E3 ubiquitin ligases accept ubiquitin from an E2 ubiquitin-conjugating enzyme in the form of a thioester and then directly transfers the ubiquitin to targeted substrates.</text>
</comment>
<evidence type="ECO:0000256" key="9">
    <source>
        <dbReference type="PROSITE-ProRule" id="PRU00455"/>
    </source>
</evidence>
<dbReference type="Gene3D" id="3.30.40.10">
    <property type="entry name" value="Zinc/RING finger domain, C3HC4 (zinc finger)"/>
    <property type="match status" value="2"/>
</dbReference>
<evidence type="ECO:0000256" key="6">
    <source>
        <dbReference type="ARBA" id="ARBA00022771"/>
    </source>
</evidence>
<organism evidence="14">
    <name type="scientific">Clastoptera arizonana</name>
    <name type="common">Arizona spittle bug</name>
    <dbReference type="NCBI Taxonomy" id="38151"/>
    <lineage>
        <taxon>Eukaryota</taxon>
        <taxon>Metazoa</taxon>
        <taxon>Ecdysozoa</taxon>
        <taxon>Arthropoda</taxon>
        <taxon>Hexapoda</taxon>
        <taxon>Insecta</taxon>
        <taxon>Pterygota</taxon>
        <taxon>Neoptera</taxon>
        <taxon>Paraneoptera</taxon>
        <taxon>Hemiptera</taxon>
        <taxon>Auchenorrhyncha</taxon>
        <taxon>Cercopoidea</taxon>
        <taxon>Clastopteridae</taxon>
        <taxon>Clastoptera</taxon>
    </lineage>
</organism>
<dbReference type="PANTHER" id="PTHR45877:SF2">
    <property type="entry name" value="E3 UBIQUITIN-PROTEIN LIGASE SINA-RELATED"/>
    <property type="match status" value="1"/>
</dbReference>
<protein>
    <recommendedName>
        <fullName evidence="10">E3 ubiquitin-protein ligase</fullName>
        <ecNumber evidence="10">2.3.2.27</ecNumber>
    </recommendedName>
</protein>
<dbReference type="InterPro" id="IPR049548">
    <property type="entry name" value="Sina-like_RING"/>
</dbReference>
<evidence type="ECO:0000256" key="5">
    <source>
        <dbReference type="ARBA" id="ARBA00022723"/>
    </source>
</evidence>
<dbReference type="InterPro" id="IPR013083">
    <property type="entry name" value="Znf_RING/FYVE/PHD"/>
</dbReference>
<dbReference type="GO" id="GO:0005737">
    <property type="term" value="C:cytoplasm"/>
    <property type="evidence" value="ECO:0007669"/>
    <property type="project" value="InterPro"/>
</dbReference>
<evidence type="ECO:0000256" key="8">
    <source>
        <dbReference type="ARBA" id="ARBA00022833"/>
    </source>
</evidence>
<comment type="catalytic activity">
    <reaction evidence="1 10">
        <text>S-ubiquitinyl-[E2 ubiquitin-conjugating enzyme]-L-cysteine + [acceptor protein]-L-lysine = [E2 ubiquitin-conjugating enzyme]-L-cysteine + N(6)-ubiquitinyl-[acceptor protein]-L-lysine.</text>
        <dbReference type="EC" id="2.3.2.27"/>
    </reaction>
</comment>
<dbReference type="SUPFAM" id="SSF49599">
    <property type="entry name" value="TRAF domain-like"/>
    <property type="match status" value="1"/>
</dbReference>
<evidence type="ECO:0000259" key="12">
    <source>
        <dbReference type="PROSITE" id="PS50089"/>
    </source>
</evidence>
<dbReference type="Gene3D" id="2.60.210.10">
    <property type="entry name" value="Apoptosis, Tumor Necrosis Factor Receptor Associated Protein 2, Chain A"/>
    <property type="match status" value="1"/>
</dbReference>
<reference evidence="14" key="1">
    <citation type="submission" date="2015-12" db="EMBL/GenBank/DDBJ databases">
        <title>De novo transcriptome assembly of four potential Pierce s Disease insect vectors from Arizona vineyards.</title>
        <authorList>
            <person name="Tassone E.E."/>
        </authorList>
    </citation>
    <scope>NUCLEOTIDE SEQUENCE</scope>
</reference>
<dbReference type="UniPathway" id="UPA00143"/>
<feature type="region of interest" description="Disordered" evidence="11">
    <location>
        <begin position="1"/>
        <end position="23"/>
    </location>
</feature>
<feature type="domain" description="RING-type" evidence="12">
    <location>
        <begin position="54"/>
        <end position="89"/>
    </location>
</feature>
<comment type="similarity">
    <text evidence="3 10">Belongs to the SINA (Seven in absentia) family.</text>
</comment>
<evidence type="ECO:0000256" key="11">
    <source>
        <dbReference type="SAM" id="MobiDB-lite"/>
    </source>
</evidence>
<accession>A0A1B6DR94</accession>
<evidence type="ECO:0000256" key="1">
    <source>
        <dbReference type="ARBA" id="ARBA00000900"/>
    </source>
</evidence>
<comment type="pathway">
    <text evidence="2 10">Protein modification; protein ubiquitination.</text>
</comment>
<keyword evidence="4" id="KW-0808">Transferase</keyword>
<evidence type="ECO:0000313" key="14">
    <source>
        <dbReference type="EMBL" id="JAS28191.1"/>
    </source>
</evidence>
<dbReference type="EMBL" id="GEDC01009107">
    <property type="protein sequence ID" value="JAS28191.1"/>
    <property type="molecule type" value="Transcribed_RNA"/>
</dbReference>
<keyword evidence="7 10" id="KW-0833">Ubl conjugation pathway</keyword>
<dbReference type="InterPro" id="IPR013010">
    <property type="entry name" value="Znf_SIAH"/>
</dbReference>
<dbReference type="EC" id="2.3.2.27" evidence="10"/>
<comment type="domain">
    <text evidence="10">The SBD domain (substrate-binding domain) mediates the interaction with substrate proteins. It is related to the TRAF family.</text>
</comment>
<dbReference type="PROSITE" id="PS50089">
    <property type="entry name" value="ZF_RING_2"/>
    <property type="match status" value="1"/>
</dbReference>
<keyword evidence="6 9" id="KW-0863">Zinc-finger</keyword>
<proteinExistence type="inferred from homology"/>
<name>A0A1B6DR94_9HEMI</name>
<evidence type="ECO:0000259" key="13">
    <source>
        <dbReference type="PROSITE" id="PS51081"/>
    </source>
</evidence>
<evidence type="ECO:0000256" key="3">
    <source>
        <dbReference type="ARBA" id="ARBA00009119"/>
    </source>
</evidence>
<evidence type="ECO:0000256" key="10">
    <source>
        <dbReference type="RuleBase" id="RU201113"/>
    </source>
</evidence>
<dbReference type="Pfam" id="PF21362">
    <property type="entry name" value="Sina_RING"/>
    <property type="match status" value="1"/>
</dbReference>
<dbReference type="Pfam" id="PF21361">
    <property type="entry name" value="Sina_ZnF"/>
    <property type="match status" value="1"/>
</dbReference>
<keyword evidence="5 10" id="KW-0479">Metal-binding</keyword>